<evidence type="ECO:0000313" key="2">
    <source>
        <dbReference type="Proteomes" id="UP000198386"/>
    </source>
</evidence>
<sequence length="131" mass="14117">MVDNDLTDENNSGMATIRTTPQTLQISLTRTEKVLGLLRDLEVPLTAVRSVEVVPDGLAAARGIRAPGLGLPGRRLIGTWRRRGTKAFVSVRRGPAVRLHLTGQRFDTVLVFADDAAAVAADVAAHRTVPR</sequence>
<organism evidence="1 2">
    <name type="scientific">Geodermatophilus saharensis</name>
    <dbReference type="NCBI Taxonomy" id="1137994"/>
    <lineage>
        <taxon>Bacteria</taxon>
        <taxon>Bacillati</taxon>
        <taxon>Actinomycetota</taxon>
        <taxon>Actinomycetes</taxon>
        <taxon>Geodermatophilales</taxon>
        <taxon>Geodermatophilaceae</taxon>
        <taxon>Geodermatophilus</taxon>
    </lineage>
</organism>
<name>A0A239EJI5_9ACTN</name>
<dbReference type="AlphaFoldDB" id="A0A239EJI5"/>
<proteinExistence type="predicted"/>
<gene>
    <name evidence="1" type="ORF">SAMN04488107_2605</name>
</gene>
<dbReference type="EMBL" id="FZOH01000004">
    <property type="protein sequence ID" value="SNS44930.1"/>
    <property type="molecule type" value="Genomic_DNA"/>
</dbReference>
<evidence type="ECO:0000313" key="1">
    <source>
        <dbReference type="EMBL" id="SNS44930.1"/>
    </source>
</evidence>
<reference evidence="2" key="1">
    <citation type="submission" date="2017-06" db="EMBL/GenBank/DDBJ databases">
        <authorList>
            <person name="Varghese N."/>
            <person name="Submissions S."/>
        </authorList>
    </citation>
    <scope>NUCLEOTIDE SEQUENCE [LARGE SCALE GENOMIC DNA]</scope>
    <source>
        <strain evidence="2">DSM 45423</strain>
    </source>
</reference>
<keyword evidence="2" id="KW-1185">Reference proteome</keyword>
<accession>A0A239EJI5</accession>
<protein>
    <submittedName>
        <fullName evidence="1">Uncharacterized protein</fullName>
    </submittedName>
</protein>
<dbReference type="Proteomes" id="UP000198386">
    <property type="component" value="Unassembled WGS sequence"/>
</dbReference>